<dbReference type="EMBL" id="JAMTCO010000008">
    <property type="protein sequence ID" value="MCP2271047.1"/>
    <property type="molecule type" value="Genomic_DNA"/>
</dbReference>
<dbReference type="RefSeq" id="WP_253888000.1">
    <property type="nucleotide sequence ID" value="NZ_BAAAVB010000014.1"/>
</dbReference>
<sequence length="147" mass="16092">MVDVTRTFTVQTAPDAVLDYLRDFARAEEWDPGTIRCDRLDDGPVRVGSTWRNVSKFLGSETELTYELTAAEADRLRFVGKNDTATSTDDIRVLPGEHQGTSSVTYHAHVEFHGAAKLAAPLAKIALEKLGTETEDNLVRILGGATT</sequence>
<name>A0ABT1IEI1_9PSEU</name>
<gene>
    <name evidence="1" type="ORF">LV75_003559</name>
</gene>
<keyword evidence="2" id="KW-1185">Reference proteome</keyword>
<accession>A0ABT1IEI1</accession>
<protein>
    <submittedName>
        <fullName evidence="1">Polyketide cyclase / dehydrase and lipid transport</fullName>
    </submittedName>
</protein>
<reference evidence="1 2" key="1">
    <citation type="submission" date="2022-06" db="EMBL/GenBank/DDBJ databases">
        <title>Genomic Encyclopedia of Archaeal and Bacterial Type Strains, Phase II (KMG-II): from individual species to whole genera.</title>
        <authorList>
            <person name="Goeker M."/>
        </authorList>
    </citation>
    <scope>NUCLEOTIDE SEQUENCE [LARGE SCALE GENOMIC DNA]</scope>
    <source>
        <strain evidence="1 2">DSM 44255</strain>
    </source>
</reference>
<organism evidence="1 2">
    <name type="scientific">Actinokineospora diospyrosa</name>
    <dbReference type="NCBI Taxonomy" id="103728"/>
    <lineage>
        <taxon>Bacteria</taxon>
        <taxon>Bacillati</taxon>
        <taxon>Actinomycetota</taxon>
        <taxon>Actinomycetes</taxon>
        <taxon>Pseudonocardiales</taxon>
        <taxon>Pseudonocardiaceae</taxon>
        <taxon>Actinokineospora</taxon>
    </lineage>
</organism>
<comment type="caution">
    <text evidence="1">The sequence shown here is derived from an EMBL/GenBank/DDBJ whole genome shotgun (WGS) entry which is preliminary data.</text>
</comment>
<dbReference type="SUPFAM" id="SSF55961">
    <property type="entry name" value="Bet v1-like"/>
    <property type="match status" value="1"/>
</dbReference>
<proteinExistence type="predicted"/>
<dbReference type="Gene3D" id="3.30.530.20">
    <property type="match status" value="1"/>
</dbReference>
<dbReference type="Proteomes" id="UP001205185">
    <property type="component" value="Unassembled WGS sequence"/>
</dbReference>
<dbReference type="Pfam" id="PF10604">
    <property type="entry name" value="Polyketide_cyc2"/>
    <property type="match status" value="1"/>
</dbReference>
<evidence type="ECO:0000313" key="2">
    <source>
        <dbReference type="Proteomes" id="UP001205185"/>
    </source>
</evidence>
<dbReference type="InterPro" id="IPR019587">
    <property type="entry name" value="Polyketide_cyclase/dehydratase"/>
</dbReference>
<dbReference type="InterPro" id="IPR023393">
    <property type="entry name" value="START-like_dom_sf"/>
</dbReference>
<evidence type="ECO:0000313" key="1">
    <source>
        <dbReference type="EMBL" id="MCP2271047.1"/>
    </source>
</evidence>